<dbReference type="EMBL" id="CADCWP010000065">
    <property type="protein sequence ID" value="CAA9564457.1"/>
    <property type="molecule type" value="Genomic_DNA"/>
</dbReference>
<protein>
    <recommendedName>
        <fullName evidence="2">NTP pyrophosphohydrolase MazG putative catalytic core domain-containing protein</fullName>
    </recommendedName>
</protein>
<sequence>MDISELQRAVRRGIAKSKAPYRSGTEVVLAMTEELGEVATEVALLEKVGSKAAWQKEPDVKRLAEEMTHLLNNTFALANHFGIDLAEVYRAKIGDSG</sequence>
<dbReference type="Gene3D" id="1.10.287.1080">
    <property type="entry name" value="MazG-like"/>
    <property type="match status" value="1"/>
</dbReference>
<evidence type="ECO:0008006" key="2">
    <source>
        <dbReference type="Google" id="ProtNLM"/>
    </source>
</evidence>
<organism evidence="1">
    <name type="scientific">uncultured Truepera sp</name>
    <dbReference type="NCBI Taxonomy" id="543023"/>
    <lineage>
        <taxon>Bacteria</taxon>
        <taxon>Thermotogati</taxon>
        <taxon>Deinococcota</taxon>
        <taxon>Deinococci</taxon>
        <taxon>Trueperales</taxon>
        <taxon>Trueperaceae</taxon>
        <taxon>Truepera</taxon>
        <taxon>environmental samples</taxon>
    </lineage>
</organism>
<name>A0A6J4V4H5_9DEIN</name>
<evidence type="ECO:0000313" key="1">
    <source>
        <dbReference type="EMBL" id="CAA9564457.1"/>
    </source>
</evidence>
<dbReference type="SUPFAM" id="SSF101386">
    <property type="entry name" value="all-alpha NTP pyrophosphatases"/>
    <property type="match status" value="1"/>
</dbReference>
<dbReference type="AlphaFoldDB" id="A0A6J4V4H5"/>
<reference evidence="1" key="1">
    <citation type="submission" date="2020-02" db="EMBL/GenBank/DDBJ databases">
        <authorList>
            <person name="Meier V. D."/>
        </authorList>
    </citation>
    <scope>NUCLEOTIDE SEQUENCE</scope>
    <source>
        <strain evidence="1">AVDCRST_MAG86</strain>
    </source>
</reference>
<accession>A0A6J4V4H5</accession>
<gene>
    <name evidence="1" type="ORF">AVDCRST_MAG86-919</name>
</gene>
<proteinExistence type="predicted"/>